<name>A0A1I4MB82_9BACI</name>
<feature type="domain" description="PAS" evidence="16">
    <location>
        <begin position="209"/>
        <end position="246"/>
    </location>
</feature>
<dbReference type="Gene3D" id="1.10.287.130">
    <property type="match status" value="1"/>
</dbReference>
<dbReference type="PRINTS" id="PR00344">
    <property type="entry name" value="BCTRLSENSOR"/>
</dbReference>
<organism evidence="17 18">
    <name type="scientific">Salibacterium qingdaonense</name>
    <dbReference type="NCBI Taxonomy" id="266892"/>
    <lineage>
        <taxon>Bacteria</taxon>
        <taxon>Bacillati</taxon>
        <taxon>Bacillota</taxon>
        <taxon>Bacilli</taxon>
        <taxon>Bacillales</taxon>
        <taxon>Bacillaceae</taxon>
    </lineage>
</organism>
<dbReference type="Pfam" id="PF17203">
    <property type="entry name" value="sCache_3_2"/>
    <property type="match status" value="1"/>
</dbReference>
<gene>
    <name evidence="17" type="ORF">SAMN04488054_1115</name>
</gene>
<evidence type="ECO:0000313" key="18">
    <source>
        <dbReference type="Proteomes" id="UP000199668"/>
    </source>
</evidence>
<dbReference type="PANTHER" id="PTHR43547:SF3">
    <property type="entry name" value="SENSOR PROTEIN CITS"/>
    <property type="match status" value="1"/>
</dbReference>
<keyword evidence="18" id="KW-1185">Reference proteome</keyword>
<evidence type="ECO:0000256" key="9">
    <source>
        <dbReference type="ARBA" id="ARBA00022777"/>
    </source>
</evidence>
<dbReference type="InterPro" id="IPR033463">
    <property type="entry name" value="sCache_3"/>
</dbReference>
<proteinExistence type="predicted"/>
<dbReference type="Proteomes" id="UP000199668">
    <property type="component" value="Unassembled WGS sequence"/>
</dbReference>
<evidence type="ECO:0000256" key="8">
    <source>
        <dbReference type="ARBA" id="ARBA00022741"/>
    </source>
</evidence>
<dbReference type="InterPro" id="IPR000014">
    <property type="entry name" value="PAS"/>
</dbReference>
<dbReference type="InterPro" id="IPR035965">
    <property type="entry name" value="PAS-like_dom_sf"/>
</dbReference>
<dbReference type="EC" id="2.7.13.3" evidence="3"/>
<evidence type="ECO:0000256" key="4">
    <source>
        <dbReference type="ARBA" id="ARBA00022475"/>
    </source>
</evidence>
<dbReference type="PROSITE" id="PS50112">
    <property type="entry name" value="PAS"/>
    <property type="match status" value="1"/>
</dbReference>
<keyword evidence="9 17" id="KW-0418">Kinase</keyword>
<evidence type="ECO:0000256" key="11">
    <source>
        <dbReference type="ARBA" id="ARBA00022989"/>
    </source>
</evidence>
<keyword evidence="8" id="KW-0547">Nucleotide-binding</keyword>
<dbReference type="InterPro" id="IPR016120">
    <property type="entry name" value="Sig_transdc_His_kin_SpoOB"/>
</dbReference>
<dbReference type="InterPro" id="IPR036890">
    <property type="entry name" value="HATPase_C_sf"/>
</dbReference>
<evidence type="ECO:0000256" key="5">
    <source>
        <dbReference type="ARBA" id="ARBA00022553"/>
    </source>
</evidence>
<evidence type="ECO:0000313" key="17">
    <source>
        <dbReference type="EMBL" id="SFM00476.1"/>
    </source>
</evidence>
<dbReference type="PROSITE" id="PS50109">
    <property type="entry name" value="HIS_KIN"/>
    <property type="match status" value="1"/>
</dbReference>
<dbReference type="InterPro" id="IPR004358">
    <property type="entry name" value="Sig_transdc_His_kin-like_C"/>
</dbReference>
<dbReference type="SUPFAM" id="SSF55785">
    <property type="entry name" value="PYP-like sensor domain (PAS domain)"/>
    <property type="match status" value="1"/>
</dbReference>
<dbReference type="InterPro" id="IPR005467">
    <property type="entry name" value="His_kinase_dom"/>
</dbReference>
<evidence type="ECO:0000256" key="13">
    <source>
        <dbReference type="ARBA" id="ARBA00023136"/>
    </source>
</evidence>
<dbReference type="InterPro" id="IPR039506">
    <property type="entry name" value="SPOB_a"/>
</dbReference>
<dbReference type="Gene3D" id="3.30.450.20">
    <property type="entry name" value="PAS domain"/>
    <property type="match status" value="2"/>
</dbReference>
<keyword evidence="10" id="KW-0067">ATP-binding</keyword>
<keyword evidence="7 14" id="KW-0812">Transmembrane</keyword>
<evidence type="ECO:0000256" key="10">
    <source>
        <dbReference type="ARBA" id="ARBA00022840"/>
    </source>
</evidence>
<dbReference type="Pfam" id="PF02518">
    <property type="entry name" value="HATPase_c"/>
    <property type="match status" value="1"/>
</dbReference>
<dbReference type="CDD" id="cd00130">
    <property type="entry name" value="PAS"/>
    <property type="match status" value="1"/>
</dbReference>
<evidence type="ECO:0000256" key="6">
    <source>
        <dbReference type="ARBA" id="ARBA00022679"/>
    </source>
</evidence>
<keyword evidence="12" id="KW-0902">Two-component regulatory system</keyword>
<dbReference type="SMART" id="SM00091">
    <property type="entry name" value="PAS"/>
    <property type="match status" value="1"/>
</dbReference>
<keyword evidence="4" id="KW-1003">Cell membrane</keyword>
<dbReference type="Pfam" id="PF14689">
    <property type="entry name" value="SPOB_a"/>
    <property type="match status" value="1"/>
</dbReference>
<dbReference type="RefSeq" id="WP_090926886.1">
    <property type="nucleotide sequence ID" value="NZ_FOTY01000011.1"/>
</dbReference>
<dbReference type="OrthoDB" id="9792686at2"/>
<feature type="domain" description="Histidine kinase" evidence="15">
    <location>
        <begin position="331"/>
        <end position="524"/>
    </location>
</feature>
<evidence type="ECO:0000259" key="15">
    <source>
        <dbReference type="PROSITE" id="PS50109"/>
    </source>
</evidence>
<keyword evidence="5" id="KW-0597">Phosphoprotein</keyword>
<evidence type="ECO:0000256" key="2">
    <source>
        <dbReference type="ARBA" id="ARBA00004651"/>
    </source>
</evidence>
<evidence type="ECO:0000256" key="1">
    <source>
        <dbReference type="ARBA" id="ARBA00000085"/>
    </source>
</evidence>
<dbReference type="AlphaFoldDB" id="A0A1I4MB82"/>
<evidence type="ECO:0000256" key="7">
    <source>
        <dbReference type="ARBA" id="ARBA00022692"/>
    </source>
</evidence>
<evidence type="ECO:0000256" key="12">
    <source>
        <dbReference type="ARBA" id="ARBA00023012"/>
    </source>
</evidence>
<dbReference type="EMBL" id="FOTY01000011">
    <property type="protein sequence ID" value="SFM00476.1"/>
    <property type="molecule type" value="Genomic_DNA"/>
</dbReference>
<accession>A0A1I4MB82</accession>
<reference evidence="17 18" key="1">
    <citation type="submission" date="2016-10" db="EMBL/GenBank/DDBJ databases">
        <authorList>
            <person name="de Groot N.N."/>
        </authorList>
    </citation>
    <scope>NUCLEOTIDE SEQUENCE [LARGE SCALE GENOMIC DNA]</scope>
    <source>
        <strain evidence="17 18">CGMCC 1.6134</strain>
    </source>
</reference>
<dbReference type="NCBIfam" id="TIGR00229">
    <property type="entry name" value="sensory_box"/>
    <property type="match status" value="1"/>
</dbReference>
<feature type="transmembrane region" description="Helical" evidence="14">
    <location>
        <begin position="169"/>
        <end position="190"/>
    </location>
</feature>
<protein>
    <recommendedName>
        <fullName evidence="3">histidine kinase</fullName>
        <ecNumber evidence="3">2.7.13.3</ecNumber>
    </recommendedName>
</protein>
<dbReference type="GO" id="GO:0005524">
    <property type="term" value="F:ATP binding"/>
    <property type="evidence" value="ECO:0007669"/>
    <property type="project" value="UniProtKB-KW"/>
</dbReference>
<dbReference type="STRING" id="266892.SAMN04488054_1115"/>
<dbReference type="SUPFAM" id="SSF55874">
    <property type="entry name" value="ATPase domain of HSP90 chaperone/DNA topoisomerase II/histidine kinase"/>
    <property type="match status" value="1"/>
</dbReference>
<dbReference type="InterPro" id="IPR003594">
    <property type="entry name" value="HATPase_dom"/>
</dbReference>
<dbReference type="SUPFAM" id="SSF55890">
    <property type="entry name" value="Sporulation response regulatory protein Spo0B"/>
    <property type="match status" value="1"/>
</dbReference>
<dbReference type="Gene3D" id="3.30.565.10">
    <property type="entry name" value="Histidine kinase-like ATPase, C-terminal domain"/>
    <property type="match status" value="1"/>
</dbReference>
<dbReference type="InterPro" id="IPR029151">
    <property type="entry name" value="Sensor-like_sf"/>
</dbReference>
<dbReference type="FunFam" id="3.30.450.20:FF:000018">
    <property type="entry name" value="Sensor histidine kinase DcuS"/>
    <property type="match status" value="1"/>
</dbReference>
<feature type="transmembrane region" description="Helical" evidence="14">
    <location>
        <begin position="9"/>
        <end position="31"/>
    </location>
</feature>
<evidence type="ECO:0000256" key="3">
    <source>
        <dbReference type="ARBA" id="ARBA00012438"/>
    </source>
</evidence>
<dbReference type="SMART" id="SM00387">
    <property type="entry name" value="HATPase_c"/>
    <property type="match status" value="1"/>
</dbReference>
<dbReference type="GO" id="GO:0005886">
    <property type="term" value="C:plasma membrane"/>
    <property type="evidence" value="ECO:0007669"/>
    <property type="project" value="UniProtKB-SubCell"/>
</dbReference>
<dbReference type="Pfam" id="PF13426">
    <property type="entry name" value="PAS_9"/>
    <property type="match status" value="1"/>
</dbReference>
<sequence>MRVSIQTKIIVLILSLLTFITVILSGFFAYMEFRDIEDRLGDKALSTATYVAGSPVVKEAFRSPDPSERLQPYAERVRKQAGAEFVVIGNESGIRYAHPDEWKIGRHMVGGDNARALQHGESYISRAEGTLGPSLRGKTPVRNDNGDIVGIISVGFLIEDLRSTVLQRLGVLGLLTFLAIGFGTVGAIFLSRSIKNDMYGLEPYQIADLYETRQSTLKAIREGIIAIDTDGNITTINDSAADMLGLKSHVEGVPVTSILPNSVMKRVLQHGEPEFNQELSMNGKLFIVNREPIYHKNTIAGVVATFRDKTEMMEMANTLSDIKKYSDDLRSQNHEFSNKLYALAGYLHLGKNKEAVQLIEEETVNQEKQASILFHQIKDSAVQAILTGKAGRASEKKVDLQIDESSQLDPLPPHISQSHLISILGNIIDNALEAVSYQENPVVSFFVTDLGRDIVFEVSDNGPGLQADITEILEKGFTTKDGSQKRGYGLAIIQETVHGLGGMMEIENGTENGAVCSIYIPKEEGSAAKP</sequence>
<dbReference type="GO" id="GO:0000155">
    <property type="term" value="F:phosphorelay sensor kinase activity"/>
    <property type="evidence" value="ECO:0007669"/>
    <property type="project" value="InterPro"/>
</dbReference>
<comment type="subcellular location">
    <subcellularLocation>
        <location evidence="2">Cell membrane</location>
        <topology evidence="2">Multi-pass membrane protein</topology>
    </subcellularLocation>
</comment>
<keyword evidence="13 14" id="KW-0472">Membrane</keyword>
<dbReference type="PANTHER" id="PTHR43547">
    <property type="entry name" value="TWO-COMPONENT HISTIDINE KINASE"/>
    <property type="match status" value="1"/>
</dbReference>
<comment type="catalytic activity">
    <reaction evidence="1">
        <text>ATP + protein L-histidine = ADP + protein N-phospho-L-histidine.</text>
        <dbReference type="EC" id="2.7.13.3"/>
    </reaction>
</comment>
<evidence type="ECO:0000259" key="16">
    <source>
        <dbReference type="PROSITE" id="PS50112"/>
    </source>
</evidence>
<keyword evidence="6" id="KW-0808">Transferase</keyword>
<evidence type="ECO:0000256" key="14">
    <source>
        <dbReference type="SAM" id="Phobius"/>
    </source>
</evidence>
<keyword evidence="11 14" id="KW-1133">Transmembrane helix</keyword>
<dbReference type="SUPFAM" id="SSF103190">
    <property type="entry name" value="Sensory domain-like"/>
    <property type="match status" value="1"/>
</dbReference>